<evidence type="ECO:0000313" key="1">
    <source>
        <dbReference type="EMBL" id="CAD9438340.1"/>
    </source>
</evidence>
<dbReference type="EMBL" id="HBGS01034566">
    <property type="protein sequence ID" value="CAD9438340.1"/>
    <property type="molecule type" value="Transcribed_RNA"/>
</dbReference>
<dbReference type="AlphaFoldDB" id="A0A7S2G9P8"/>
<reference evidence="1" key="1">
    <citation type="submission" date="2021-01" db="EMBL/GenBank/DDBJ databases">
        <authorList>
            <person name="Corre E."/>
            <person name="Pelletier E."/>
            <person name="Niang G."/>
            <person name="Scheremetjew M."/>
            <person name="Finn R."/>
            <person name="Kale V."/>
            <person name="Holt S."/>
            <person name="Cochrane G."/>
            <person name="Meng A."/>
            <person name="Brown T."/>
            <person name="Cohen L."/>
        </authorList>
    </citation>
    <scope>NUCLEOTIDE SEQUENCE</scope>
    <source>
        <strain evidence="1">CCMP1381</strain>
    </source>
</reference>
<gene>
    <name evidence="1" type="ORF">DSPE1174_LOCUS17830</name>
</gene>
<proteinExistence type="predicted"/>
<accession>A0A7S2G9P8</accession>
<name>A0A7S2G9P8_9STRA</name>
<organism evidence="1">
    <name type="scientific">Octactis speculum</name>
    <dbReference type="NCBI Taxonomy" id="3111310"/>
    <lineage>
        <taxon>Eukaryota</taxon>
        <taxon>Sar</taxon>
        <taxon>Stramenopiles</taxon>
        <taxon>Ochrophyta</taxon>
        <taxon>Dictyochophyceae</taxon>
        <taxon>Dictyochales</taxon>
        <taxon>Dictyochaceae</taxon>
        <taxon>Octactis</taxon>
    </lineage>
</organism>
<protein>
    <submittedName>
        <fullName evidence="1">Uncharacterized protein</fullName>
    </submittedName>
</protein>
<sequence>MHLIFVIGPVRPPSTDEVGTNPPPWVMAFEENNSTGRPSRARKHLGIGQETDLYELVRIHSGQKIARGCGGSTLFFFCMKTPGRFGVPRGTAVVDSCTLSVAWDWASLFARAKSEDMQIRRCHHRATGILIQ</sequence>